<feature type="non-terminal residue" evidence="4">
    <location>
        <position position="1"/>
    </location>
</feature>
<evidence type="ECO:0000256" key="1">
    <source>
        <dbReference type="ARBA" id="ARBA00006926"/>
    </source>
</evidence>
<reference evidence="4 5" key="1">
    <citation type="journal article" date="2021" name="BMC Genomics">
        <title>Datura genome reveals duplications of psychoactive alkaloid biosynthetic genes and high mutation rate following tissue culture.</title>
        <authorList>
            <person name="Rajewski A."/>
            <person name="Carter-House D."/>
            <person name="Stajich J."/>
            <person name="Litt A."/>
        </authorList>
    </citation>
    <scope>NUCLEOTIDE SEQUENCE [LARGE SCALE GENOMIC DNA]</scope>
    <source>
        <strain evidence="4">AR-01</strain>
    </source>
</reference>
<dbReference type="PROSITE" id="PS51355">
    <property type="entry name" value="GLUTATHIONE_PEROXID_3"/>
    <property type="match status" value="1"/>
</dbReference>
<dbReference type="InterPro" id="IPR036249">
    <property type="entry name" value="Thioredoxin-like_sf"/>
</dbReference>
<keyword evidence="2 4" id="KW-0575">Peroxidase</keyword>
<dbReference type="Gene3D" id="3.40.30.10">
    <property type="entry name" value="Glutaredoxin"/>
    <property type="match status" value="1"/>
</dbReference>
<keyword evidence="3" id="KW-0560">Oxidoreductase</keyword>
<proteinExistence type="inferred from homology"/>
<dbReference type="Proteomes" id="UP000823775">
    <property type="component" value="Unassembled WGS sequence"/>
</dbReference>
<dbReference type="EMBL" id="JACEIK010002069">
    <property type="protein sequence ID" value="MCD9558846.1"/>
    <property type="molecule type" value="Genomic_DNA"/>
</dbReference>
<keyword evidence="5" id="KW-1185">Reference proteome</keyword>
<sequence>VRVNGPDAAPVYQFLKSSKGGFLGSSIKWNFTKFLIDKEGKVIKRYGSTTAPLAIEADIQKALGEGDVGDDI</sequence>
<dbReference type="InterPro" id="IPR000889">
    <property type="entry name" value="Glutathione_peroxidase"/>
</dbReference>
<evidence type="ECO:0000256" key="2">
    <source>
        <dbReference type="ARBA" id="ARBA00022559"/>
    </source>
</evidence>
<protein>
    <submittedName>
        <fullName evidence="4">Phospholipid hydroperoxide glutathione peroxidase</fullName>
    </submittedName>
</protein>
<name>A0ABS8UKM0_DATST</name>
<accession>A0ABS8UKM0</accession>
<dbReference type="PANTHER" id="PTHR11592">
    <property type="entry name" value="GLUTATHIONE PEROXIDASE"/>
    <property type="match status" value="1"/>
</dbReference>
<organism evidence="4 5">
    <name type="scientific">Datura stramonium</name>
    <name type="common">Jimsonweed</name>
    <name type="synonym">Common thornapple</name>
    <dbReference type="NCBI Taxonomy" id="4076"/>
    <lineage>
        <taxon>Eukaryota</taxon>
        <taxon>Viridiplantae</taxon>
        <taxon>Streptophyta</taxon>
        <taxon>Embryophyta</taxon>
        <taxon>Tracheophyta</taxon>
        <taxon>Spermatophyta</taxon>
        <taxon>Magnoliopsida</taxon>
        <taxon>eudicotyledons</taxon>
        <taxon>Gunneridae</taxon>
        <taxon>Pentapetalae</taxon>
        <taxon>asterids</taxon>
        <taxon>lamiids</taxon>
        <taxon>Solanales</taxon>
        <taxon>Solanaceae</taxon>
        <taxon>Solanoideae</taxon>
        <taxon>Datureae</taxon>
        <taxon>Datura</taxon>
    </lineage>
</organism>
<comment type="similarity">
    <text evidence="1">Belongs to the glutathione peroxidase family.</text>
</comment>
<dbReference type="SUPFAM" id="SSF52833">
    <property type="entry name" value="Thioredoxin-like"/>
    <property type="match status" value="1"/>
</dbReference>
<dbReference type="GO" id="GO:0004601">
    <property type="term" value="F:peroxidase activity"/>
    <property type="evidence" value="ECO:0007669"/>
    <property type="project" value="UniProtKB-KW"/>
</dbReference>
<gene>
    <name evidence="4" type="primary">GPXHA2_1</name>
    <name evidence="4" type="ORF">HAX54_016474</name>
</gene>
<comment type="caution">
    <text evidence="4">The sequence shown here is derived from an EMBL/GenBank/DDBJ whole genome shotgun (WGS) entry which is preliminary data.</text>
</comment>
<evidence type="ECO:0000313" key="4">
    <source>
        <dbReference type="EMBL" id="MCD9558846.1"/>
    </source>
</evidence>
<evidence type="ECO:0000313" key="5">
    <source>
        <dbReference type="Proteomes" id="UP000823775"/>
    </source>
</evidence>
<evidence type="ECO:0000256" key="3">
    <source>
        <dbReference type="ARBA" id="ARBA00023002"/>
    </source>
</evidence>
<dbReference type="PANTHER" id="PTHR11592:SF17">
    <property type="entry name" value="GLUTATHIONE PEROXIDASE 5-RELATED"/>
    <property type="match status" value="1"/>
</dbReference>